<dbReference type="STRING" id="582675.SAMN05192565_10430"/>
<dbReference type="GO" id="GO:0009424">
    <property type="term" value="C:bacterial-type flagellum hook"/>
    <property type="evidence" value="ECO:0007669"/>
    <property type="project" value="InterPro"/>
</dbReference>
<sequence>MSITSAINTATTGLQAVQSQIGLASQNIANVNTPGYNKRIQSTVSQAQAPNVSTSAVTRVLNATSLKQLRLETSGAAYTGITANVATQIDSLFGIPGSSSSLDGLLNSYVKSVQTLTDDPRVSSVRTAVANNAAALAGSLVTISNGIQALRTGMETQLGNDVTAADGILKNIAQLNLKIMAAKANGGNPDLLDQRDQAINDLSQYMDVQAVEQNDGSVTVMTQSGLTLVDHTTPASLQFDGAAALSPLTVYSEDPTKRTIGTITAVTPGGARIDLIAANALRSGSLAAAVNARDVTLVEAQRQVDELAAGLAQSTTDRTVSAAGGTGIDISGLKSGNRIALSLADGTKLVLVASSTGAPRIQSGDVDSSTALPLSFKLGTDADMQTAIGTALGANYAVTVTNGKLTITRAAAAPNPAVTTVGVTTTVPANAADTKTGDTEFALFVDSGRNGELYTGDFDTGSQLTGFAQRIALNAAVKADNSAFVVASSTTESSDPTRPQRILDGLTTSSRTFSAAVGIGGVRAPLTTTLANFTQRVVDTQGANAAASQSLDQGQQIALSTARGRYANESGVKIDEEMANLIQLQTAYGANARVLTAARDMLDTLMRI</sequence>
<feature type="domain" description="Flagellar hook-associated protein FlgK helical" evidence="9">
    <location>
        <begin position="87"/>
        <end position="315"/>
    </location>
</feature>
<dbReference type="Proteomes" id="UP000199229">
    <property type="component" value="Unassembled WGS sequence"/>
</dbReference>
<keyword evidence="6" id="KW-0975">Bacterial flagellum</keyword>
<evidence type="ECO:0000256" key="1">
    <source>
        <dbReference type="ARBA" id="ARBA00004117"/>
    </source>
</evidence>
<comment type="similarity">
    <text evidence="3">Belongs to the flagella basal body rod proteins family.</text>
</comment>
<keyword evidence="5" id="KW-0964">Secreted</keyword>
<feature type="domain" description="Flagellar basal-body/hook protein C-terminal" evidence="8">
    <location>
        <begin position="566"/>
        <end position="607"/>
    </location>
</feature>
<dbReference type="InterPro" id="IPR053927">
    <property type="entry name" value="FlgK_helical"/>
</dbReference>
<comment type="subcellular location">
    <subcellularLocation>
        <location evidence="1">Bacterial flagellum basal body</location>
    </subcellularLocation>
    <subcellularLocation>
        <location evidence="2">Secreted</location>
    </subcellularLocation>
</comment>
<proteinExistence type="inferred from homology"/>
<evidence type="ECO:0000256" key="5">
    <source>
        <dbReference type="ARBA" id="ARBA00022525"/>
    </source>
</evidence>
<feature type="domain" description="Flagellar basal body rod protein N-terminal" evidence="7">
    <location>
        <begin position="7"/>
        <end position="36"/>
    </location>
</feature>
<dbReference type="GO" id="GO:0005198">
    <property type="term" value="F:structural molecule activity"/>
    <property type="evidence" value="ECO:0007669"/>
    <property type="project" value="InterPro"/>
</dbReference>
<dbReference type="NCBIfam" id="TIGR02492">
    <property type="entry name" value="flgK_ends"/>
    <property type="match status" value="1"/>
</dbReference>
<dbReference type="InterPro" id="IPR001444">
    <property type="entry name" value="Flag_bb_rod_N"/>
</dbReference>
<evidence type="ECO:0000313" key="11">
    <source>
        <dbReference type="Proteomes" id="UP000199229"/>
    </source>
</evidence>
<evidence type="ECO:0000256" key="2">
    <source>
        <dbReference type="ARBA" id="ARBA00004613"/>
    </source>
</evidence>
<evidence type="ECO:0000259" key="8">
    <source>
        <dbReference type="Pfam" id="PF06429"/>
    </source>
</evidence>
<dbReference type="GO" id="GO:0044780">
    <property type="term" value="P:bacterial-type flagellum assembly"/>
    <property type="evidence" value="ECO:0007669"/>
    <property type="project" value="InterPro"/>
</dbReference>
<dbReference type="EMBL" id="FOPM01000004">
    <property type="protein sequence ID" value="SFG47843.1"/>
    <property type="molecule type" value="Genomic_DNA"/>
</dbReference>
<evidence type="ECO:0000313" key="10">
    <source>
        <dbReference type="EMBL" id="SFG47843.1"/>
    </source>
</evidence>
<dbReference type="PANTHER" id="PTHR30033:SF1">
    <property type="entry name" value="FLAGELLAR HOOK-ASSOCIATED PROTEIN 1"/>
    <property type="match status" value="1"/>
</dbReference>
<evidence type="ECO:0000259" key="9">
    <source>
        <dbReference type="Pfam" id="PF22638"/>
    </source>
</evidence>
<organism evidence="10 11">
    <name type="scientific">Methylobacterium gossipiicola</name>
    <dbReference type="NCBI Taxonomy" id="582675"/>
    <lineage>
        <taxon>Bacteria</taxon>
        <taxon>Pseudomonadati</taxon>
        <taxon>Pseudomonadota</taxon>
        <taxon>Alphaproteobacteria</taxon>
        <taxon>Hyphomicrobiales</taxon>
        <taxon>Methylobacteriaceae</taxon>
        <taxon>Methylobacterium</taxon>
    </lineage>
</organism>
<dbReference type="GO" id="GO:0009425">
    <property type="term" value="C:bacterial-type flagellum basal body"/>
    <property type="evidence" value="ECO:0007669"/>
    <property type="project" value="UniProtKB-SubCell"/>
</dbReference>
<protein>
    <recommendedName>
        <fullName evidence="4">Flagellar hook-associated protein 1</fullName>
    </recommendedName>
</protein>
<dbReference type="AlphaFoldDB" id="A0A1I2S688"/>
<keyword evidence="11" id="KW-1185">Reference proteome</keyword>
<dbReference type="SUPFAM" id="SSF64518">
    <property type="entry name" value="Phase 1 flagellin"/>
    <property type="match status" value="1"/>
</dbReference>
<evidence type="ECO:0000256" key="6">
    <source>
        <dbReference type="ARBA" id="ARBA00023143"/>
    </source>
</evidence>
<keyword evidence="10" id="KW-0966">Cell projection</keyword>
<dbReference type="GO" id="GO:0005576">
    <property type="term" value="C:extracellular region"/>
    <property type="evidence" value="ECO:0007669"/>
    <property type="project" value="UniProtKB-SubCell"/>
</dbReference>
<reference evidence="11" key="1">
    <citation type="submission" date="2016-10" db="EMBL/GenBank/DDBJ databases">
        <authorList>
            <person name="Varghese N."/>
            <person name="Submissions S."/>
        </authorList>
    </citation>
    <scope>NUCLEOTIDE SEQUENCE [LARGE SCALE GENOMIC DNA]</scope>
    <source>
        <strain evidence="11">Gh-105</strain>
    </source>
</reference>
<dbReference type="InterPro" id="IPR002371">
    <property type="entry name" value="FlgK"/>
</dbReference>
<dbReference type="InterPro" id="IPR010930">
    <property type="entry name" value="Flg_bb/hook_C_dom"/>
</dbReference>
<dbReference type="Pfam" id="PF00460">
    <property type="entry name" value="Flg_bb_rod"/>
    <property type="match status" value="1"/>
</dbReference>
<keyword evidence="10" id="KW-0282">Flagellum</keyword>
<name>A0A1I2S688_9HYPH</name>
<gene>
    <name evidence="10" type="ORF">SAMN05192565_10430</name>
</gene>
<evidence type="ECO:0000256" key="3">
    <source>
        <dbReference type="ARBA" id="ARBA00009677"/>
    </source>
</evidence>
<dbReference type="OrthoDB" id="7181295at2"/>
<dbReference type="Pfam" id="PF06429">
    <property type="entry name" value="Flg_bbr_C"/>
    <property type="match status" value="1"/>
</dbReference>
<dbReference type="PANTHER" id="PTHR30033">
    <property type="entry name" value="FLAGELLAR HOOK-ASSOCIATED PROTEIN 1"/>
    <property type="match status" value="1"/>
</dbReference>
<evidence type="ECO:0000256" key="4">
    <source>
        <dbReference type="ARBA" id="ARBA00016244"/>
    </source>
</evidence>
<keyword evidence="10" id="KW-0969">Cilium</keyword>
<dbReference type="Pfam" id="PF22638">
    <property type="entry name" value="FlgK_D1"/>
    <property type="match status" value="1"/>
</dbReference>
<evidence type="ECO:0000259" key="7">
    <source>
        <dbReference type="Pfam" id="PF00460"/>
    </source>
</evidence>
<accession>A0A1I2S688</accession>
<dbReference type="RefSeq" id="WP_091969424.1">
    <property type="nucleotide sequence ID" value="NZ_FOPM01000004.1"/>
</dbReference>